<evidence type="ECO:0000313" key="1">
    <source>
        <dbReference type="EMBL" id="MCI50854.1"/>
    </source>
</evidence>
<accession>A0A392SRK6</accession>
<protein>
    <submittedName>
        <fullName evidence="1">Uncharacterized protein</fullName>
    </submittedName>
</protein>
<dbReference type="EMBL" id="LXQA010423025">
    <property type="protein sequence ID" value="MCI50854.1"/>
    <property type="molecule type" value="Genomic_DNA"/>
</dbReference>
<name>A0A392SRK6_9FABA</name>
<reference evidence="1 2" key="1">
    <citation type="journal article" date="2018" name="Front. Plant Sci.">
        <title>Red Clover (Trifolium pratense) and Zigzag Clover (T. medium) - A Picture of Genomic Similarities and Differences.</title>
        <authorList>
            <person name="Dluhosova J."/>
            <person name="Istvanek J."/>
            <person name="Nedelnik J."/>
            <person name="Repkova J."/>
        </authorList>
    </citation>
    <scope>NUCLEOTIDE SEQUENCE [LARGE SCALE GENOMIC DNA]</scope>
    <source>
        <strain evidence="2">cv. 10/8</strain>
        <tissue evidence="1">Leaf</tissue>
    </source>
</reference>
<feature type="non-terminal residue" evidence="1">
    <location>
        <position position="61"/>
    </location>
</feature>
<dbReference type="Proteomes" id="UP000265520">
    <property type="component" value="Unassembled WGS sequence"/>
</dbReference>
<comment type="caution">
    <text evidence="1">The sequence shown here is derived from an EMBL/GenBank/DDBJ whole genome shotgun (WGS) entry which is preliminary data.</text>
</comment>
<evidence type="ECO:0000313" key="2">
    <source>
        <dbReference type="Proteomes" id="UP000265520"/>
    </source>
</evidence>
<proteinExistence type="predicted"/>
<dbReference type="AlphaFoldDB" id="A0A392SRK6"/>
<sequence length="61" mass="7246">MSNSSLIDKAPPFFTFFRVKEDIVFWSLGNIWRNSFSTNFLLSRGHDVEDIFWIICFRVVV</sequence>
<keyword evidence="2" id="KW-1185">Reference proteome</keyword>
<organism evidence="1 2">
    <name type="scientific">Trifolium medium</name>
    <dbReference type="NCBI Taxonomy" id="97028"/>
    <lineage>
        <taxon>Eukaryota</taxon>
        <taxon>Viridiplantae</taxon>
        <taxon>Streptophyta</taxon>
        <taxon>Embryophyta</taxon>
        <taxon>Tracheophyta</taxon>
        <taxon>Spermatophyta</taxon>
        <taxon>Magnoliopsida</taxon>
        <taxon>eudicotyledons</taxon>
        <taxon>Gunneridae</taxon>
        <taxon>Pentapetalae</taxon>
        <taxon>rosids</taxon>
        <taxon>fabids</taxon>
        <taxon>Fabales</taxon>
        <taxon>Fabaceae</taxon>
        <taxon>Papilionoideae</taxon>
        <taxon>50 kb inversion clade</taxon>
        <taxon>NPAAA clade</taxon>
        <taxon>Hologalegina</taxon>
        <taxon>IRL clade</taxon>
        <taxon>Trifolieae</taxon>
        <taxon>Trifolium</taxon>
    </lineage>
</organism>